<feature type="binding site" evidence="8">
    <location>
        <position position="455"/>
    </location>
    <ligand>
        <name>Mn(2+)</name>
        <dbReference type="ChEBI" id="CHEBI:29035"/>
        <label>1</label>
    </ligand>
</feature>
<comment type="subunit">
    <text evidence="8">Monomer.</text>
</comment>
<dbReference type="PANTHER" id="PTHR31637">
    <property type="entry name" value="2,3-BISPHOSPHOGLYCERATE-INDEPENDENT PHOSPHOGLYCERATE MUTASE"/>
    <property type="match status" value="1"/>
</dbReference>
<organism evidence="12 13">
    <name type="scientific">Hydrogenoanaerobacterium saccharovorans</name>
    <dbReference type="NCBI Taxonomy" id="474960"/>
    <lineage>
        <taxon>Bacteria</taxon>
        <taxon>Bacillati</taxon>
        <taxon>Bacillota</taxon>
        <taxon>Clostridia</taxon>
        <taxon>Eubacteriales</taxon>
        <taxon>Oscillospiraceae</taxon>
        <taxon>Hydrogenoanaerobacterium</taxon>
    </lineage>
</organism>
<feature type="binding site" evidence="8">
    <location>
        <position position="61"/>
    </location>
    <ligand>
        <name>Mn(2+)</name>
        <dbReference type="ChEBI" id="CHEBI:29035"/>
        <label>2</label>
    </ligand>
</feature>
<evidence type="ECO:0000256" key="9">
    <source>
        <dbReference type="NCBIfam" id="TIGR01307"/>
    </source>
</evidence>
<feature type="binding site" evidence="8">
    <location>
        <begin position="152"/>
        <end position="153"/>
    </location>
    <ligand>
        <name>substrate</name>
    </ligand>
</feature>
<evidence type="ECO:0000256" key="7">
    <source>
        <dbReference type="ARBA" id="ARBA00023235"/>
    </source>
</evidence>
<keyword evidence="7 8" id="KW-0413">Isomerase</keyword>
<evidence type="ECO:0000259" key="11">
    <source>
        <dbReference type="Pfam" id="PF06415"/>
    </source>
</evidence>
<dbReference type="Pfam" id="PF06415">
    <property type="entry name" value="iPGM_N"/>
    <property type="match status" value="1"/>
</dbReference>
<dbReference type="CDD" id="cd16010">
    <property type="entry name" value="iPGM"/>
    <property type="match status" value="1"/>
</dbReference>
<feature type="binding site" evidence="8">
    <location>
        <position position="438"/>
    </location>
    <ligand>
        <name>Mn(2+)</name>
        <dbReference type="ChEBI" id="CHEBI:29035"/>
        <label>2</label>
    </ligand>
</feature>
<feature type="domain" description="Metalloenzyme" evidence="10">
    <location>
        <begin position="4"/>
        <end position="491"/>
    </location>
</feature>
<protein>
    <recommendedName>
        <fullName evidence="8 9">2,3-bisphosphoglycerate-independent phosphoglycerate mutase</fullName>
        <shortName evidence="8">BPG-independent PGAM</shortName>
        <shortName evidence="8">Phosphoglyceromutase</shortName>
        <shortName evidence="8">iPGM</shortName>
        <ecNumber evidence="8 9">5.4.2.12</ecNumber>
    </recommendedName>
</protein>
<comment type="catalytic activity">
    <reaction evidence="1 8">
        <text>(2R)-2-phosphoglycerate = (2R)-3-phosphoglycerate</text>
        <dbReference type="Rhea" id="RHEA:15901"/>
        <dbReference type="ChEBI" id="CHEBI:58272"/>
        <dbReference type="ChEBI" id="CHEBI:58289"/>
        <dbReference type="EC" id="5.4.2.12"/>
    </reaction>
</comment>
<dbReference type="GO" id="GO:0004619">
    <property type="term" value="F:phosphoglycerate mutase activity"/>
    <property type="evidence" value="ECO:0007669"/>
    <property type="project" value="UniProtKB-EC"/>
</dbReference>
<dbReference type="Gene3D" id="3.40.1450.10">
    <property type="entry name" value="BPG-independent phosphoglycerate mutase, domain B"/>
    <property type="match status" value="1"/>
</dbReference>
<feature type="binding site" evidence="8">
    <location>
        <position position="11"/>
    </location>
    <ligand>
        <name>Mn(2+)</name>
        <dbReference type="ChEBI" id="CHEBI:29035"/>
        <label>2</label>
    </ligand>
</feature>
<gene>
    <name evidence="8" type="primary">gpmI</name>
    <name evidence="12" type="ORF">H9X81_02895</name>
</gene>
<keyword evidence="6 8" id="KW-0464">Manganese</keyword>
<evidence type="ECO:0000256" key="3">
    <source>
        <dbReference type="ARBA" id="ARBA00008819"/>
    </source>
</evidence>
<evidence type="ECO:0000256" key="2">
    <source>
        <dbReference type="ARBA" id="ARBA00004798"/>
    </source>
</evidence>
<keyword evidence="13" id="KW-1185">Reference proteome</keyword>
<sequence length="503" mass="54230">MKQPVILIILDGFGIAPDSQGNAIALAKTPVTDRLWREVPHTQLSASGEDVGLPAGQMGNSEVGHTNIGAGRVVYQELSRITRAAQNGELEQNPALRQAVEHIRATGGSLHFMGLLSDGGVHSHNTHLYAMIRAARSLGAEKIYVHAFLDGRDCPPKSGLGFVKELRQELSAIGAGTLATVCGRYYAMDRDNRWERVAEAYDALTLPPAEIADPEQWVEESYRQEITDEFVKPAACCEGGRISDGDSVMFFNFRPDRARELTRALTQPGFDGFEKKAAPKDLCYVCTTVYDDSFEGVLVAFPPERPSQTLGEVVSQAGLSQLRIAETEKYAHVTFFLNGGREEPFPGEDRILVPSPQVATYDLQPEMSAPEVTEKVTAAIRSRKYGLIVLNFANCDMVGHTGSIPAAVLAVETVDQCLGEVLAAAEEAGMAAVITADHGNADEMLAEDGGPKTSHTTNPVPLWVTVPGLELRSGGRLADLAPTVLELMGLSQPDEMTGTSLIM</sequence>
<feature type="binding site" evidence="8">
    <location>
        <position position="396"/>
    </location>
    <ligand>
        <name>Mn(2+)</name>
        <dbReference type="ChEBI" id="CHEBI:29035"/>
        <label>1</label>
    </ligand>
</feature>
<feature type="binding site" evidence="8">
    <location>
        <position position="329"/>
    </location>
    <ligand>
        <name>substrate</name>
    </ligand>
</feature>
<evidence type="ECO:0000313" key="12">
    <source>
        <dbReference type="EMBL" id="MBM6922646.1"/>
    </source>
</evidence>
<dbReference type="Proteomes" id="UP000724149">
    <property type="component" value="Unassembled WGS sequence"/>
</dbReference>
<evidence type="ECO:0000256" key="4">
    <source>
        <dbReference type="ARBA" id="ARBA00022723"/>
    </source>
</evidence>
<dbReference type="InterPro" id="IPR036646">
    <property type="entry name" value="PGAM_B_sf"/>
</dbReference>
<evidence type="ECO:0000259" key="10">
    <source>
        <dbReference type="Pfam" id="PF01676"/>
    </source>
</evidence>
<dbReference type="InterPro" id="IPR005995">
    <property type="entry name" value="Pgm_bpd_ind"/>
</dbReference>
<feature type="binding site" evidence="8">
    <location>
        <position position="400"/>
    </location>
    <ligand>
        <name>Mn(2+)</name>
        <dbReference type="ChEBI" id="CHEBI:29035"/>
        <label>1</label>
    </ligand>
</feature>
<dbReference type="InterPro" id="IPR006124">
    <property type="entry name" value="Metalloenzyme"/>
</dbReference>
<evidence type="ECO:0000256" key="6">
    <source>
        <dbReference type="ARBA" id="ARBA00023211"/>
    </source>
</evidence>
<dbReference type="EC" id="5.4.2.12" evidence="8 9"/>
<dbReference type="SUPFAM" id="SSF53649">
    <property type="entry name" value="Alkaline phosphatase-like"/>
    <property type="match status" value="1"/>
</dbReference>
<proteinExistence type="inferred from homology"/>
<feature type="binding site" evidence="8">
    <location>
        <position position="122"/>
    </location>
    <ligand>
        <name>substrate</name>
    </ligand>
</feature>
<comment type="cofactor">
    <cofactor evidence="8">
        <name>Mn(2+)</name>
        <dbReference type="ChEBI" id="CHEBI:29035"/>
    </cofactor>
    <text evidence="8">Binds 2 manganese ions per subunit.</text>
</comment>
<evidence type="ECO:0000256" key="1">
    <source>
        <dbReference type="ARBA" id="ARBA00000370"/>
    </source>
</evidence>
<evidence type="ECO:0000256" key="8">
    <source>
        <dbReference type="HAMAP-Rule" id="MF_01038"/>
    </source>
</evidence>
<dbReference type="Gene3D" id="3.40.720.10">
    <property type="entry name" value="Alkaline Phosphatase, subunit A"/>
    <property type="match status" value="1"/>
</dbReference>
<comment type="function">
    <text evidence="8">Catalyzes the interconversion of 2-phosphoglycerate and 3-phosphoglycerate.</text>
</comment>
<feature type="binding site" evidence="8">
    <location>
        <position position="437"/>
    </location>
    <ligand>
        <name>Mn(2+)</name>
        <dbReference type="ChEBI" id="CHEBI:29035"/>
        <label>2</label>
    </ligand>
</feature>
<name>A0ABS2GM05_9FIRM</name>
<feature type="binding site" evidence="8">
    <location>
        <position position="184"/>
    </location>
    <ligand>
        <name>substrate</name>
    </ligand>
</feature>
<reference evidence="12 13" key="1">
    <citation type="journal article" date="2021" name="Sci. Rep.">
        <title>The distribution of antibiotic resistance genes in chicken gut microbiota commensals.</title>
        <authorList>
            <person name="Juricova H."/>
            <person name="Matiasovicova J."/>
            <person name="Kubasova T."/>
            <person name="Cejkova D."/>
            <person name="Rychlik I."/>
        </authorList>
    </citation>
    <scope>NUCLEOTIDE SEQUENCE [LARGE SCALE GENOMIC DNA]</scope>
    <source>
        <strain evidence="12 13">An564</strain>
    </source>
</reference>
<comment type="similarity">
    <text evidence="3 8">Belongs to the BPG-independent phosphoglycerate mutase family.</text>
</comment>
<dbReference type="PIRSF" id="PIRSF001492">
    <property type="entry name" value="IPGAM"/>
    <property type="match status" value="1"/>
</dbReference>
<dbReference type="Pfam" id="PF01676">
    <property type="entry name" value="Metalloenzyme"/>
    <property type="match status" value="1"/>
</dbReference>
<dbReference type="RefSeq" id="WP_204719682.1">
    <property type="nucleotide sequence ID" value="NZ_JACSNR010000002.1"/>
</dbReference>
<feature type="binding site" evidence="8">
    <location>
        <position position="190"/>
    </location>
    <ligand>
        <name>substrate</name>
    </ligand>
</feature>
<evidence type="ECO:0000256" key="5">
    <source>
        <dbReference type="ARBA" id="ARBA00023152"/>
    </source>
</evidence>
<keyword evidence="4 8" id="KW-0479">Metal-binding</keyword>
<keyword evidence="5 8" id="KW-0324">Glycolysis</keyword>
<dbReference type="EMBL" id="JACSNR010000002">
    <property type="protein sequence ID" value="MBM6922646.1"/>
    <property type="molecule type" value="Genomic_DNA"/>
</dbReference>
<dbReference type="NCBIfam" id="TIGR01307">
    <property type="entry name" value="pgm_bpd_ind"/>
    <property type="match status" value="1"/>
</dbReference>
<comment type="pathway">
    <text evidence="2 8">Carbohydrate degradation; glycolysis; pyruvate from D-glyceraldehyde 3-phosphate: step 3/5.</text>
</comment>
<comment type="caution">
    <text evidence="12">The sequence shown here is derived from an EMBL/GenBank/DDBJ whole genome shotgun (WGS) entry which is preliminary data.</text>
</comment>
<dbReference type="InterPro" id="IPR011258">
    <property type="entry name" value="BPG-indep_PGM_N"/>
</dbReference>
<feature type="domain" description="BPG-independent PGAM N-terminal" evidence="11">
    <location>
        <begin position="81"/>
        <end position="291"/>
    </location>
</feature>
<dbReference type="InterPro" id="IPR017850">
    <property type="entry name" value="Alkaline_phosphatase_core_sf"/>
</dbReference>
<evidence type="ECO:0000313" key="13">
    <source>
        <dbReference type="Proteomes" id="UP000724149"/>
    </source>
</evidence>
<dbReference type="SUPFAM" id="SSF64158">
    <property type="entry name" value="2,3-Bisphosphoglycerate-independent phosphoglycerate mutase, substrate-binding domain"/>
    <property type="match status" value="1"/>
</dbReference>
<feature type="binding site" evidence="8">
    <location>
        <begin position="254"/>
        <end position="257"/>
    </location>
    <ligand>
        <name>substrate</name>
    </ligand>
</feature>
<dbReference type="PANTHER" id="PTHR31637:SF0">
    <property type="entry name" value="2,3-BISPHOSPHOGLYCERATE-INDEPENDENT PHOSPHOGLYCERATE MUTASE"/>
    <property type="match status" value="1"/>
</dbReference>
<accession>A0ABS2GM05</accession>
<dbReference type="HAMAP" id="MF_01038">
    <property type="entry name" value="GpmI"/>
    <property type="match status" value="1"/>
</dbReference>
<feature type="active site" description="Phosphoserine intermediate" evidence="8">
    <location>
        <position position="61"/>
    </location>
</feature>